<dbReference type="Proteomes" id="UP000887458">
    <property type="component" value="Unassembled WGS sequence"/>
</dbReference>
<feature type="transmembrane region" description="Helical" evidence="7">
    <location>
        <begin position="538"/>
        <end position="558"/>
    </location>
</feature>
<evidence type="ECO:0000256" key="3">
    <source>
        <dbReference type="ARBA" id="ARBA00022692"/>
    </source>
</evidence>
<feature type="region of interest" description="Disordered" evidence="6">
    <location>
        <begin position="411"/>
        <end position="441"/>
    </location>
</feature>
<dbReference type="InterPro" id="IPR003689">
    <property type="entry name" value="ZIP"/>
</dbReference>
<evidence type="ECO:0000313" key="10">
    <source>
        <dbReference type="Proteomes" id="UP000887458"/>
    </source>
</evidence>
<evidence type="ECO:0000256" key="4">
    <source>
        <dbReference type="ARBA" id="ARBA00022989"/>
    </source>
</evidence>
<feature type="transmembrane region" description="Helical" evidence="7">
    <location>
        <begin position="285"/>
        <end position="307"/>
    </location>
</feature>
<dbReference type="InterPro" id="IPR050799">
    <property type="entry name" value="ZIP_Transporter"/>
</dbReference>
<comment type="similarity">
    <text evidence="2">Belongs to the ZIP transporter (TC 2.A.5) family.</text>
</comment>
<dbReference type="Pfam" id="PF02535">
    <property type="entry name" value="Zip"/>
    <property type="match status" value="1"/>
</dbReference>
<sequence>MAFKWSLFLFLSTTILFMIIIVNQHSVFGQSTTTTKTTTTISIINQQPQSLDKLSSNSYTLSSMDDVEMLTYFLFYRYGYFNHTSDHHHHHHDDNQNDEDILTESKLREFIEKIKINQLVPNKRYEQSSSSSSSTLTSAAIDPKTKMCSKFMLENLLKSKRWGPSNGSSNINSNNDVSLINSKINLICEAANSCKNAKNLVDLVGLNSIRTPTLSQSIARLCPLMLFQMQEKECVDQQENQFKAKNKPTMSSVWGFGLLFVTIVSFCSIAGVGILPFLNEYSYQIMITILEGLAVGSLVGSALFHLIPQAFNLMIPGNHEYLWRALIIFGGIYMFFWSERLMKIVSEFRRRKKSKDFSLPSTTSLENDPQKLRQVHYNNQIHCDDQQQCGGDEQQNHHHQKSMVTIVNNHHHPHHYNHHHGSNNHIHDNNDDDDGCRDRTNSKMLSMKHDHNIANHHHSHLHPIGGNETDEIATIAWMIIFGDGLHNFIDGVTMGAAFSQSILEGISISVAVICEEFPHELGDFAILLGSGMSMRKALGYNFLSACTCYLGFVFGILIGDLSDATPYVFALAAGMFLYISLVDMMGELSNKLEQAGKRGLSHTLQMLLLQNLGIIIGVSIMFILAKYSDRINFEGLVPPKNSDIPFTES</sequence>
<evidence type="ECO:0000313" key="9">
    <source>
        <dbReference type="EMBL" id="KAH9412680.1"/>
    </source>
</evidence>
<dbReference type="PANTHER" id="PTHR12191:SF37">
    <property type="entry name" value="ZINC TRANSPORTER FOI"/>
    <property type="match status" value="1"/>
</dbReference>
<evidence type="ECO:0008006" key="11">
    <source>
        <dbReference type="Google" id="ProtNLM"/>
    </source>
</evidence>
<gene>
    <name evidence="9" type="ORF">DERP_006645</name>
</gene>
<organism evidence="9 10">
    <name type="scientific">Dermatophagoides pteronyssinus</name>
    <name type="common">European house dust mite</name>
    <dbReference type="NCBI Taxonomy" id="6956"/>
    <lineage>
        <taxon>Eukaryota</taxon>
        <taxon>Metazoa</taxon>
        <taxon>Ecdysozoa</taxon>
        <taxon>Arthropoda</taxon>
        <taxon>Chelicerata</taxon>
        <taxon>Arachnida</taxon>
        <taxon>Acari</taxon>
        <taxon>Acariformes</taxon>
        <taxon>Sarcoptiformes</taxon>
        <taxon>Astigmata</taxon>
        <taxon>Psoroptidia</taxon>
        <taxon>Analgoidea</taxon>
        <taxon>Pyroglyphidae</taxon>
        <taxon>Dermatophagoidinae</taxon>
        <taxon>Dermatophagoides</taxon>
    </lineage>
</organism>
<feature type="compositionally biased region" description="Basic residues" evidence="6">
    <location>
        <begin position="411"/>
        <end position="422"/>
    </location>
</feature>
<reference evidence="9 10" key="1">
    <citation type="journal article" date="2018" name="J. Allergy Clin. Immunol.">
        <title>High-quality assembly of Dermatophagoides pteronyssinus genome and transcriptome reveals a wide range of novel allergens.</title>
        <authorList>
            <person name="Liu X.Y."/>
            <person name="Yang K.Y."/>
            <person name="Wang M.Q."/>
            <person name="Kwok J.S."/>
            <person name="Zeng X."/>
            <person name="Yang Z."/>
            <person name="Xiao X.J."/>
            <person name="Lau C.P."/>
            <person name="Li Y."/>
            <person name="Huang Z.M."/>
            <person name="Ba J.G."/>
            <person name="Yim A.K."/>
            <person name="Ouyang C.Y."/>
            <person name="Ngai S.M."/>
            <person name="Chan T.F."/>
            <person name="Leung E.L."/>
            <person name="Liu L."/>
            <person name="Liu Z.G."/>
            <person name="Tsui S.K."/>
        </authorList>
    </citation>
    <scope>NUCLEOTIDE SEQUENCE [LARGE SCALE GENOMIC DNA]</scope>
    <source>
        <strain evidence="9">Derp</strain>
    </source>
</reference>
<keyword evidence="5 7" id="KW-0472">Membrane</keyword>
<evidence type="ECO:0000256" key="2">
    <source>
        <dbReference type="ARBA" id="ARBA00006939"/>
    </source>
</evidence>
<evidence type="ECO:0000256" key="1">
    <source>
        <dbReference type="ARBA" id="ARBA00004141"/>
    </source>
</evidence>
<feature type="signal peptide" evidence="8">
    <location>
        <begin position="1"/>
        <end position="29"/>
    </location>
</feature>
<evidence type="ECO:0000256" key="6">
    <source>
        <dbReference type="SAM" id="MobiDB-lite"/>
    </source>
</evidence>
<keyword evidence="10" id="KW-1185">Reference proteome</keyword>
<feature type="transmembrane region" description="Helical" evidence="7">
    <location>
        <begin position="564"/>
        <end position="585"/>
    </location>
</feature>
<feature type="chain" id="PRO_5045908085" description="Zinc transporter ZIP14-like" evidence="8">
    <location>
        <begin position="30"/>
        <end position="649"/>
    </location>
</feature>
<feature type="transmembrane region" description="Helical" evidence="7">
    <location>
        <begin position="253"/>
        <end position="278"/>
    </location>
</feature>
<reference evidence="9 10" key="2">
    <citation type="journal article" date="2022" name="Mol. Biol. Evol.">
        <title>Comparative Genomics Reveals Insights into the Divergent Evolution of Astigmatic Mites and Household Pest Adaptations.</title>
        <authorList>
            <person name="Xiong Q."/>
            <person name="Wan A.T."/>
            <person name="Liu X."/>
            <person name="Fung C.S."/>
            <person name="Xiao X."/>
            <person name="Malainual N."/>
            <person name="Hou J."/>
            <person name="Wang L."/>
            <person name="Wang M."/>
            <person name="Yang K.Y."/>
            <person name="Cui Y."/>
            <person name="Leung E.L."/>
            <person name="Nong W."/>
            <person name="Shin S.K."/>
            <person name="Au S.W."/>
            <person name="Jeong K.Y."/>
            <person name="Chew F.T."/>
            <person name="Hui J.H."/>
            <person name="Leung T.F."/>
            <person name="Tungtrongchitr A."/>
            <person name="Zhong N."/>
            <person name="Liu Z."/>
            <person name="Tsui S.K."/>
        </authorList>
    </citation>
    <scope>NUCLEOTIDE SEQUENCE [LARGE SCALE GENOMIC DNA]</scope>
    <source>
        <strain evidence="9">Derp</strain>
    </source>
</reference>
<keyword evidence="4 7" id="KW-1133">Transmembrane helix</keyword>
<evidence type="ECO:0000256" key="8">
    <source>
        <dbReference type="SAM" id="SignalP"/>
    </source>
</evidence>
<comment type="caution">
    <text evidence="9">The sequence shown here is derived from an EMBL/GenBank/DDBJ whole genome shotgun (WGS) entry which is preliminary data.</text>
</comment>
<keyword evidence="3 7" id="KW-0812">Transmembrane</keyword>
<feature type="transmembrane region" description="Helical" evidence="7">
    <location>
        <begin position="322"/>
        <end position="342"/>
    </location>
</feature>
<name>A0ABQ8IRJ2_DERPT</name>
<accession>A0ABQ8IRJ2</accession>
<comment type="subcellular location">
    <subcellularLocation>
        <location evidence="1">Membrane</location>
        <topology evidence="1">Multi-pass membrane protein</topology>
    </subcellularLocation>
</comment>
<dbReference type="EMBL" id="NJHN03000129">
    <property type="protein sequence ID" value="KAH9412680.1"/>
    <property type="molecule type" value="Genomic_DNA"/>
</dbReference>
<dbReference type="PANTHER" id="PTHR12191">
    <property type="entry name" value="SOLUTE CARRIER FAMILY 39"/>
    <property type="match status" value="1"/>
</dbReference>
<protein>
    <recommendedName>
        <fullName evidence="11">Zinc transporter ZIP14-like</fullName>
    </recommendedName>
</protein>
<proteinExistence type="inferred from homology"/>
<evidence type="ECO:0000256" key="7">
    <source>
        <dbReference type="SAM" id="Phobius"/>
    </source>
</evidence>
<evidence type="ECO:0000256" key="5">
    <source>
        <dbReference type="ARBA" id="ARBA00023136"/>
    </source>
</evidence>
<keyword evidence="8" id="KW-0732">Signal</keyword>
<feature type="transmembrane region" description="Helical" evidence="7">
    <location>
        <begin position="606"/>
        <end position="625"/>
    </location>
</feature>